<dbReference type="InterPro" id="IPR011460">
    <property type="entry name" value="Lcl_C"/>
</dbReference>
<evidence type="ECO:0000256" key="1">
    <source>
        <dbReference type="SAM" id="MobiDB-lite"/>
    </source>
</evidence>
<feature type="domain" description="Lcl C-terminal" evidence="3">
    <location>
        <begin position="181"/>
        <end position="246"/>
    </location>
</feature>
<feature type="transmembrane region" description="Helical" evidence="2">
    <location>
        <begin position="119"/>
        <end position="140"/>
    </location>
</feature>
<dbReference type="SUPFAM" id="SSF52200">
    <property type="entry name" value="Toll/Interleukin receptor TIR domain"/>
    <property type="match status" value="1"/>
</dbReference>
<evidence type="ECO:0000256" key="2">
    <source>
        <dbReference type="SAM" id="Phobius"/>
    </source>
</evidence>
<gene>
    <name evidence="4" type="ORF">MBAV_003759</name>
</gene>
<dbReference type="AlphaFoldDB" id="A0A0F3GQ33"/>
<evidence type="ECO:0000259" key="3">
    <source>
        <dbReference type="Pfam" id="PF07603"/>
    </source>
</evidence>
<name>A0A0F3GQ33_9BACT</name>
<comment type="caution">
    <text evidence="4">The sequence shown here is derived from an EMBL/GenBank/DDBJ whole genome shotgun (WGS) entry which is preliminary data.</text>
</comment>
<evidence type="ECO:0000313" key="5">
    <source>
        <dbReference type="Proteomes" id="UP000033423"/>
    </source>
</evidence>
<dbReference type="EMBL" id="LACI01001637">
    <property type="protein sequence ID" value="KJU84045.1"/>
    <property type="molecule type" value="Genomic_DNA"/>
</dbReference>
<organism evidence="4 5">
    <name type="scientific">Candidatus Magnetobacterium bavaricum</name>
    <dbReference type="NCBI Taxonomy" id="29290"/>
    <lineage>
        <taxon>Bacteria</taxon>
        <taxon>Pseudomonadati</taxon>
        <taxon>Nitrospirota</taxon>
        <taxon>Thermodesulfovibrionia</taxon>
        <taxon>Thermodesulfovibrionales</taxon>
        <taxon>Candidatus Magnetobacteriaceae</taxon>
        <taxon>Candidatus Magnetobacterium</taxon>
    </lineage>
</organism>
<feature type="compositionally biased region" description="Pro residues" evidence="1">
    <location>
        <begin position="150"/>
        <end position="167"/>
    </location>
</feature>
<keyword evidence="2" id="KW-1133">Transmembrane helix</keyword>
<dbReference type="InterPro" id="IPR035897">
    <property type="entry name" value="Toll_tir_struct_dom_sf"/>
</dbReference>
<keyword evidence="5" id="KW-1185">Reference proteome</keyword>
<dbReference type="Pfam" id="PF07603">
    <property type="entry name" value="Lcl_C"/>
    <property type="match status" value="1"/>
</dbReference>
<evidence type="ECO:0000313" key="4">
    <source>
        <dbReference type="EMBL" id="KJU84045.1"/>
    </source>
</evidence>
<sequence length="246" mass="27065">MNYKVYISHTANDKAIADNIATMLRNKNVNCATTSGNTPVVSSCSVVVIIMSAHTPTSTVVKDEEALAASKQRYEIAYWSGAPVSHNFHIDEDISWTEGIDFLVKRIMWRLFLITLQKWLPYIGAVLAALAVVIGIIPIMPAIKSPPPSLIPSPTPIPTPSPKPTPTSIPKSTRFADNGDQTITDTSTGLMWTKDARLTDYKTWQEALDYVASMNKDKGTFGYTDWRLPDRKELESLVKGSKGPPA</sequence>
<feature type="region of interest" description="Disordered" evidence="1">
    <location>
        <begin position="150"/>
        <end position="182"/>
    </location>
</feature>
<dbReference type="Proteomes" id="UP000033423">
    <property type="component" value="Unassembled WGS sequence"/>
</dbReference>
<dbReference type="PATRIC" id="fig|29290.4.peg.5015"/>
<protein>
    <submittedName>
        <fullName evidence="4">Protein containing DUF1566</fullName>
    </submittedName>
</protein>
<keyword evidence="2" id="KW-0812">Transmembrane</keyword>
<keyword evidence="2" id="KW-0472">Membrane</keyword>
<accession>A0A0F3GQ33</accession>
<proteinExistence type="predicted"/>
<reference evidence="4 5" key="1">
    <citation type="submission" date="2015-02" db="EMBL/GenBank/DDBJ databases">
        <title>Single-cell genomics of uncultivated deep-branching MTB reveals a conserved set of magnetosome genes.</title>
        <authorList>
            <person name="Kolinko S."/>
            <person name="Richter M."/>
            <person name="Glockner F.O."/>
            <person name="Brachmann A."/>
            <person name="Schuler D."/>
        </authorList>
    </citation>
    <scope>NUCLEOTIDE SEQUENCE [LARGE SCALE GENOMIC DNA]</scope>
    <source>
        <strain evidence="4">TM-1</strain>
    </source>
</reference>